<proteinExistence type="predicted"/>
<dbReference type="Proteomes" id="UP000769528">
    <property type="component" value="Unassembled WGS sequence"/>
</dbReference>
<evidence type="ECO:0000313" key="3">
    <source>
        <dbReference type="Proteomes" id="UP000769528"/>
    </source>
</evidence>
<keyword evidence="1" id="KW-0812">Transmembrane</keyword>
<name>A0A9P8TC68_9ASCO</name>
<keyword evidence="1" id="KW-1133">Transmembrane helix</keyword>
<keyword evidence="1" id="KW-0472">Membrane</keyword>
<accession>A0A9P8TC68</accession>
<reference evidence="2" key="1">
    <citation type="journal article" date="2021" name="Open Biol.">
        <title>Shared evolutionary footprints suggest mitochondrial oxidative damage underlies multiple complex I losses in fungi.</title>
        <authorList>
            <person name="Schikora-Tamarit M.A."/>
            <person name="Marcet-Houben M."/>
            <person name="Nosek J."/>
            <person name="Gabaldon T."/>
        </authorList>
    </citation>
    <scope>NUCLEOTIDE SEQUENCE</scope>
    <source>
        <strain evidence="2">CBS6341</strain>
    </source>
</reference>
<evidence type="ECO:0000313" key="2">
    <source>
        <dbReference type="EMBL" id="KAH3672921.1"/>
    </source>
</evidence>
<dbReference type="AlphaFoldDB" id="A0A9P8TC68"/>
<evidence type="ECO:0000256" key="1">
    <source>
        <dbReference type="SAM" id="Phobius"/>
    </source>
</evidence>
<reference evidence="2" key="2">
    <citation type="submission" date="2021-01" db="EMBL/GenBank/DDBJ databases">
        <authorList>
            <person name="Schikora-Tamarit M.A."/>
        </authorList>
    </citation>
    <scope>NUCLEOTIDE SEQUENCE</scope>
    <source>
        <strain evidence="2">CBS6341</strain>
    </source>
</reference>
<comment type="caution">
    <text evidence="2">The sequence shown here is derived from an EMBL/GenBank/DDBJ whole genome shotgun (WGS) entry which is preliminary data.</text>
</comment>
<protein>
    <submittedName>
        <fullName evidence="2">Uncharacterized protein</fullName>
    </submittedName>
</protein>
<gene>
    <name evidence="2" type="ORF">WICMUC_003975</name>
</gene>
<dbReference type="EMBL" id="JAEUBF010001099">
    <property type="protein sequence ID" value="KAH3672921.1"/>
    <property type="molecule type" value="Genomic_DNA"/>
</dbReference>
<organism evidence="2 3">
    <name type="scientific">Wickerhamomyces mucosus</name>
    <dbReference type="NCBI Taxonomy" id="1378264"/>
    <lineage>
        <taxon>Eukaryota</taxon>
        <taxon>Fungi</taxon>
        <taxon>Dikarya</taxon>
        <taxon>Ascomycota</taxon>
        <taxon>Saccharomycotina</taxon>
        <taxon>Saccharomycetes</taxon>
        <taxon>Phaffomycetales</taxon>
        <taxon>Wickerhamomycetaceae</taxon>
        <taxon>Wickerhamomyces</taxon>
    </lineage>
</organism>
<keyword evidence="3" id="KW-1185">Reference proteome</keyword>
<feature type="transmembrane region" description="Helical" evidence="1">
    <location>
        <begin position="27"/>
        <end position="49"/>
    </location>
</feature>
<feature type="transmembrane region" description="Helical" evidence="1">
    <location>
        <begin position="70"/>
        <end position="90"/>
    </location>
</feature>
<sequence>MYDSLAEAVPNILEVCELLSSEGSGVFILESFILPVILLLIWFGSLKFIDLEDFNDTLFWKSNSSFTRDIWIACPSFFFALSVFFLVASFQ</sequence>